<dbReference type="SUPFAM" id="SSF53474">
    <property type="entry name" value="alpha/beta-Hydrolases"/>
    <property type="match status" value="1"/>
</dbReference>
<organism evidence="1 2">
    <name type="scientific">Symbiochloris irregularis</name>
    <dbReference type="NCBI Taxonomy" id="706552"/>
    <lineage>
        <taxon>Eukaryota</taxon>
        <taxon>Viridiplantae</taxon>
        <taxon>Chlorophyta</taxon>
        <taxon>core chlorophytes</taxon>
        <taxon>Trebouxiophyceae</taxon>
        <taxon>Trebouxiales</taxon>
        <taxon>Trebouxiaceae</taxon>
        <taxon>Symbiochloris</taxon>
    </lineage>
</organism>
<reference evidence="1 2" key="1">
    <citation type="journal article" date="2024" name="Nat. Commun.">
        <title>Phylogenomics reveals the evolutionary origins of lichenization in chlorophyte algae.</title>
        <authorList>
            <person name="Puginier C."/>
            <person name="Libourel C."/>
            <person name="Otte J."/>
            <person name="Skaloud P."/>
            <person name="Haon M."/>
            <person name="Grisel S."/>
            <person name="Petersen M."/>
            <person name="Berrin J.G."/>
            <person name="Delaux P.M."/>
            <person name="Dal Grande F."/>
            <person name="Keller J."/>
        </authorList>
    </citation>
    <scope>NUCLEOTIDE SEQUENCE [LARGE SCALE GENOMIC DNA]</scope>
    <source>
        <strain evidence="1 2">SAG 2036</strain>
    </source>
</reference>
<protein>
    <submittedName>
        <fullName evidence="1">Uncharacterized protein</fullName>
    </submittedName>
</protein>
<gene>
    <name evidence="1" type="ORF">WJX73_007807</name>
</gene>
<proteinExistence type="predicted"/>
<dbReference type="EMBL" id="JALJOQ010000173">
    <property type="protein sequence ID" value="KAK9791630.1"/>
    <property type="molecule type" value="Genomic_DNA"/>
</dbReference>
<dbReference type="InterPro" id="IPR029058">
    <property type="entry name" value="AB_hydrolase_fold"/>
</dbReference>
<sequence length="361" mass="39251">MSQLLQPPRHASSCPRSFPDTRFRSSVQPRANSRSRQKTARFQTQALFQEQVAGCWVTGPSRRRPKATVHFLGGVFAGAAPQLFYSLFIELLAEAGYLVIATPFRATLFHASCARAVDQSFQACLSEIQRSHQIWAAPADAPVHGVGHSNGALLHLLIGSLTKVQNASNVIISFNNKQVKDAIPVPLDGLQSLIRSQRTDSAAGGYPGAVTLLQRAASTALQWGVPLDPRLVQSLMPAVDQIDTVFEEVGDGTFDFQPPPDESKRLIATQYSVPSLMVRFSNDGIDETPALLQSLQSRGSSEHMELLLSGTHVTPCGSDINWQVGRSFSLTDAIGLGAKMVAQADIRRLANRVIAWLDRQS</sequence>
<comment type="caution">
    <text evidence="1">The sequence shown here is derived from an EMBL/GenBank/DDBJ whole genome shotgun (WGS) entry which is preliminary data.</text>
</comment>
<dbReference type="AlphaFoldDB" id="A0AAW1NNX9"/>
<dbReference type="Pfam" id="PF07082">
    <property type="entry name" value="DUF1350"/>
    <property type="match status" value="1"/>
</dbReference>
<evidence type="ECO:0000313" key="2">
    <source>
        <dbReference type="Proteomes" id="UP001465755"/>
    </source>
</evidence>
<dbReference type="InterPro" id="IPR010765">
    <property type="entry name" value="DUF1350"/>
</dbReference>
<accession>A0AAW1NNX9</accession>
<dbReference type="PANTHER" id="PTHR34127">
    <property type="entry name" value="OS04G0405600 PROTEIN"/>
    <property type="match status" value="1"/>
</dbReference>
<dbReference type="PANTHER" id="PTHR34127:SF1">
    <property type="entry name" value="OS04G0405600 PROTEIN"/>
    <property type="match status" value="1"/>
</dbReference>
<evidence type="ECO:0000313" key="1">
    <source>
        <dbReference type="EMBL" id="KAK9791630.1"/>
    </source>
</evidence>
<dbReference type="Gene3D" id="3.40.50.1820">
    <property type="entry name" value="alpha/beta hydrolase"/>
    <property type="match status" value="1"/>
</dbReference>
<dbReference type="Proteomes" id="UP001465755">
    <property type="component" value="Unassembled WGS sequence"/>
</dbReference>
<keyword evidence="2" id="KW-1185">Reference proteome</keyword>
<name>A0AAW1NNX9_9CHLO</name>